<accession>A0ABS7YQM1</accession>
<dbReference type="InterPro" id="IPR036291">
    <property type="entry name" value="NAD(P)-bd_dom_sf"/>
</dbReference>
<comment type="caution">
    <text evidence="4">The sequence shown here is derived from an EMBL/GenBank/DDBJ whole genome shotgun (WGS) entry which is preliminary data.</text>
</comment>
<dbReference type="NCBIfam" id="TIGR01829">
    <property type="entry name" value="AcAcCoA_reduct"/>
    <property type="match status" value="1"/>
</dbReference>
<organism evidence="4 5">
    <name type="scientific">Vibrio tritonius</name>
    <dbReference type="NCBI Taxonomy" id="1435069"/>
    <lineage>
        <taxon>Bacteria</taxon>
        <taxon>Pseudomonadati</taxon>
        <taxon>Pseudomonadota</taxon>
        <taxon>Gammaproteobacteria</taxon>
        <taxon>Vibrionales</taxon>
        <taxon>Vibrionaceae</taxon>
        <taxon>Vibrio</taxon>
    </lineage>
</organism>
<dbReference type="SUPFAM" id="SSF51735">
    <property type="entry name" value="NAD(P)-binding Rossmann-fold domains"/>
    <property type="match status" value="1"/>
</dbReference>
<dbReference type="InterPro" id="IPR011283">
    <property type="entry name" value="Acetoacetyl-CoA_reductase"/>
</dbReference>
<evidence type="ECO:0000256" key="2">
    <source>
        <dbReference type="ARBA" id="ARBA00023002"/>
    </source>
</evidence>
<dbReference type="InterPro" id="IPR002347">
    <property type="entry name" value="SDR_fam"/>
</dbReference>
<dbReference type="NCBIfam" id="NF009464">
    <property type="entry name" value="PRK12824.1"/>
    <property type="match status" value="1"/>
</dbReference>
<dbReference type="PANTHER" id="PTHR42879:SF2">
    <property type="entry name" value="3-OXOACYL-[ACYL-CARRIER-PROTEIN] REDUCTASE FABG"/>
    <property type="match status" value="1"/>
</dbReference>
<dbReference type="PROSITE" id="PS00061">
    <property type="entry name" value="ADH_SHORT"/>
    <property type="match status" value="1"/>
</dbReference>
<dbReference type="RefSeq" id="WP_068718914.1">
    <property type="nucleotide sequence ID" value="NZ_AP014636.1"/>
</dbReference>
<evidence type="ECO:0000256" key="1">
    <source>
        <dbReference type="ARBA" id="ARBA00006484"/>
    </source>
</evidence>
<protein>
    <submittedName>
        <fullName evidence="4">SDR family oxidoreductase</fullName>
    </submittedName>
</protein>
<dbReference type="InterPro" id="IPR050259">
    <property type="entry name" value="SDR"/>
</dbReference>
<keyword evidence="2" id="KW-0560">Oxidoreductase</keyword>
<name>A0ABS7YQM1_9VIBR</name>
<dbReference type="Proteomes" id="UP001199044">
    <property type="component" value="Unassembled WGS sequence"/>
</dbReference>
<keyword evidence="5" id="KW-1185">Reference proteome</keyword>
<dbReference type="InterPro" id="IPR057326">
    <property type="entry name" value="KR_dom"/>
</dbReference>
<dbReference type="PRINTS" id="PR00081">
    <property type="entry name" value="GDHRDH"/>
</dbReference>
<comment type="similarity">
    <text evidence="1">Belongs to the short-chain dehydrogenases/reductases (SDR) family.</text>
</comment>
<reference evidence="5" key="1">
    <citation type="submission" date="2023-07" db="EMBL/GenBank/DDBJ databases">
        <title>Molecular identification of indigenous halophilic bacteria isolated from red sea cost, biodegradation of synthetic dyes and assessment of degraded metabolite toxicity.</title>
        <authorList>
            <person name="Chaieb K."/>
            <person name="Altayb H.N."/>
        </authorList>
    </citation>
    <scope>NUCLEOTIDE SEQUENCE [LARGE SCALE GENOMIC DNA]</scope>
    <source>
        <strain evidence="5">K20</strain>
    </source>
</reference>
<gene>
    <name evidence="4" type="ORF">LDJ79_17760</name>
</gene>
<sequence length="246" mass="26407">MKKVALITGATGGIGSAITKQLINDGYKVVATYIHQMYDHSVEWVKESGFSDDQIRLLELDVTKGDECQEKLTKLLAEEGSIEVLVNTAGITRDAVFKKMTADDWHAVIDTNLNSVFNVTHPIFPAMLEQGHGRIVNITSVNGIKGQFGQTNYSAAKAGMIGFTKALALEGAKAGVTVNAVAPGYTATPMVAKMREEVLESIKAQIPMRRLATPEDIANAVAYLVSDSGAYITGETLSVNGGLYMH</sequence>
<dbReference type="InterPro" id="IPR020904">
    <property type="entry name" value="Sc_DH/Rdtase_CS"/>
</dbReference>
<evidence type="ECO:0000259" key="3">
    <source>
        <dbReference type="SMART" id="SM00822"/>
    </source>
</evidence>
<dbReference type="Gene3D" id="3.40.50.720">
    <property type="entry name" value="NAD(P)-binding Rossmann-like Domain"/>
    <property type="match status" value="1"/>
</dbReference>
<dbReference type="CDD" id="cd05333">
    <property type="entry name" value="BKR_SDR_c"/>
    <property type="match status" value="1"/>
</dbReference>
<dbReference type="EMBL" id="JAIWIU010000136">
    <property type="protein sequence ID" value="MCA2017972.1"/>
    <property type="molecule type" value="Genomic_DNA"/>
</dbReference>
<feature type="domain" description="Ketoreductase" evidence="3">
    <location>
        <begin position="3"/>
        <end position="184"/>
    </location>
</feature>
<dbReference type="PRINTS" id="PR00080">
    <property type="entry name" value="SDRFAMILY"/>
</dbReference>
<evidence type="ECO:0000313" key="4">
    <source>
        <dbReference type="EMBL" id="MCA2017972.1"/>
    </source>
</evidence>
<dbReference type="SMART" id="SM00822">
    <property type="entry name" value="PKS_KR"/>
    <property type="match status" value="1"/>
</dbReference>
<proteinExistence type="inferred from homology"/>
<dbReference type="Pfam" id="PF13561">
    <property type="entry name" value="adh_short_C2"/>
    <property type="match status" value="1"/>
</dbReference>
<dbReference type="NCBIfam" id="NF009466">
    <property type="entry name" value="PRK12826.1-2"/>
    <property type="match status" value="1"/>
</dbReference>
<dbReference type="PANTHER" id="PTHR42879">
    <property type="entry name" value="3-OXOACYL-(ACYL-CARRIER-PROTEIN) REDUCTASE"/>
    <property type="match status" value="1"/>
</dbReference>
<evidence type="ECO:0000313" key="5">
    <source>
        <dbReference type="Proteomes" id="UP001199044"/>
    </source>
</evidence>